<dbReference type="KEGG" id="abs:AZOBR_p310033"/>
<dbReference type="Proteomes" id="UP000007319">
    <property type="component" value="Plasmid AZOBR_p3"/>
</dbReference>
<organism evidence="1 2">
    <name type="scientific">Azospirillum baldaniorum</name>
    <dbReference type="NCBI Taxonomy" id="1064539"/>
    <lineage>
        <taxon>Bacteria</taxon>
        <taxon>Pseudomonadati</taxon>
        <taxon>Pseudomonadota</taxon>
        <taxon>Alphaproteobacteria</taxon>
        <taxon>Rhodospirillales</taxon>
        <taxon>Azospirillaceae</taxon>
        <taxon>Azospirillum</taxon>
    </lineage>
</organism>
<keyword evidence="1" id="KW-0614">Plasmid</keyword>
<dbReference type="EMBL" id="HE577330">
    <property type="protein sequence ID" value="CCD02291.1"/>
    <property type="molecule type" value="Genomic_DNA"/>
</dbReference>
<evidence type="ECO:0000313" key="1">
    <source>
        <dbReference type="EMBL" id="CCD02291.1"/>
    </source>
</evidence>
<gene>
    <name evidence="1" type="ORF">AZOBR_p310033</name>
</gene>
<reference evidence="1 2" key="1">
    <citation type="journal article" date="2011" name="PLoS Genet.">
        <title>Azospirillum genomes reveal transition of bacteria from aquatic to terrestrial environments.</title>
        <authorList>
            <person name="Wisniewski-Dye F."/>
            <person name="Borziak K."/>
            <person name="Khalsa-Moyers G."/>
            <person name="Alexandre G."/>
            <person name="Sukharnikov L.O."/>
            <person name="Wuichet K."/>
            <person name="Hurst G.B."/>
            <person name="McDonald W.H."/>
            <person name="Robertson J.S."/>
            <person name="Barbe V."/>
            <person name="Calteau A."/>
            <person name="Rouy Z."/>
            <person name="Mangenot S."/>
            <person name="Prigent-Combaret C."/>
            <person name="Normand P."/>
            <person name="Boyer M."/>
            <person name="Siguier P."/>
            <person name="Dessaux Y."/>
            <person name="Elmerich C."/>
            <person name="Condemine G."/>
            <person name="Krishnen G."/>
            <person name="Kennedy I."/>
            <person name="Paterson A.H."/>
            <person name="Gonzalez V."/>
            <person name="Mavingui P."/>
            <person name="Zhulin I.B."/>
        </authorList>
    </citation>
    <scope>NUCLEOTIDE SEQUENCE [LARGE SCALE GENOMIC DNA]</scope>
    <source>
        <strain evidence="1 2">Sp245</strain>
    </source>
</reference>
<protein>
    <submittedName>
        <fullName evidence="1">Uncharacterized protein</fullName>
    </submittedName>
</protein>
<keyword evidence="2" id="KW-1185">Reference proteome</keyword>
<accession>A0A9P1JYK2</accession>
<sequence>MPLEEFRPTPDWDRLQACFALADDPQDPYHSVQGFLDLIEAVKRIGPA</sequence>
<proteinExistence type="predicted"/>
<evidence type="ECO:0000313" key="2">
    <source>
        <dbReference type="Proteomes" id="UP000007319"/>
    </source>
</evidence>
<geneLocation type="plasmid" evidence="1 2">
    <name>AZOBR_p3</name>
</geneLocation>
<dbReference type="AlphaFoldDB" id="A0A9P1JYK2"/>
<name>A0A9P1JYK2_9PROT</name>